<proteinExistence type="predicted"/>
<accession>A0A6A5X0Z8</accession>
<feature type="compositionally biased region" description="Basic and acidic residues" evidence="1">
    <location>
        <begin position="69"/>
        <end position="78"/>
    </location>
</feature>
<feature type="region of interest" description="Disordered" evidence="1">
    <location>
        <begin position="66"/>
        <end position="102"/>
    </location>
</feature>
<organism evidence="2 3">
    <name type="scientific">Amniculicola lignicola CBS 123094</name>
    <dbReference type="NCBI Taxonomy" id="1392246"/>
    <lineage>
        <taxon>Eukaryota</taxon>
        <taxon>Fungi</taxon>
        <taxon>Dikarya</taxon>
        <taxon>Ascomycota</taxon>
        <taxon>Pezizomycotina</taxon>
        <taxon>Dothideomycetes</taxon>
        <taxon>Pleosporomycetidae</taxon>
        <taxon>Pleosporales</taxon>
        <taxon>Amniculicolaceae</taxon>
        <taxon>Amniculicola</taxon>
    </lineage>
</organism>
<feature type="region of interest" description="Disordered" evidence="1">
    <location>
        <begin position="359"/>
        <end position="459"/>
    </location>
</feature>
<feature type="region of interest" description="Disordered" evidence="1">
    <location>
        <begin position="125"/>
        <end position="206"/>
    </location>
</feature>
<reference evidence="2" key="1">
    <citation type="journal article" date="2020" name="Stud. Mycol.">
        <title>101 Dothideomycetes genomes: a test case for predicting lifestyles and emergence of pathogens.</title>
        <authorList>
            <person name="Haridas S."/>
            <person name="Albert R."/>
            <person name="Binder M."/>
            <person name="Bloem J."/>
            <person name="Labutti K."/>
            <person name="Salamov A."/>
            <person name="Andreopoulos B."/>
            <person name="Baker S."/>
            <person name="Barry K."/>
            <person name="Bills G."/>
            <person name="Bluhm B."/>
            <person name="Cannon C."/>
            <person name="Castanera R."/>
            <person name="Culley D."/>
            <person name="Daum C."/>
            <person name="Ezra D."/>
            <person name="Gonzalez J."/>
            <person name="Henrissat B."/>
            <person name="Kuo A."/>
            <person name="Liang C."/>
            <person name="Lipzen A."/>
            <person name="Lutzoni F."/>
            <person name="Magnuson J."/>
            <person name="Mondo S."/>
            <person name="Nolan M."/>
            <person name="Ohm R."/>
            <person name="Pangilinan J."/>
            <person name="Park H.-J."/>
            <person name="Ramirez L."/>
            <person name="Alfaro M."/>
            <person name="Sun H."/>
            <person name="Tritt A."/>
            <person name="Yoshinaga Y."/>
            <person name="Zwiers L.-H."/>
            <person name="Turgeon B."/>
            <person name="Goodwin S."/>
            <person name="Spatafora J."/>
            <person name="Crous P."/>
            <person name="Grigoriev I."/>
        </authorList>
    </citation>
    <scope>NUCLEOTIDE SEQUENCE</scope>
    <source>
        <strain evidence="2">CBS 123094</strain>
    </source>
</reference>
<evidence type="ECO:0000256" key="1">
    <source>
        <dbReference type="SAM" id="MobiDB-lite"/>
    </source>
</evidence>
<sequence length="567" mass="62523">MNISRPQLVWSTLGLEIDRLSANVVPVAQALAERRQHMTPTERYSARLADLGVGSTPRDLGIWYGDEERENRRAEGGRRRQQPQDEQDIVERTSTSSDTAVEDDIPRYLSRLSLVEELIDLLRNRGECQGSPPTAQTQPEAASVQGTHCSTTNTSATIPAPSNSTANMGESSGSHLITRPGGESLRHLPRSSAPRFSPPPLPPPSLQQAAVERTTRQCQCSCSKSTENTSCGCKCPINSDTTHAQPSPTPIERNPERGAHPIRPYNCTECISRHRLGTGPGEKHKCNTCQQRAPAEPPRKFCDGCGRDLQLVPHEMRRTTLEAERQFSIPEGIEELTGASETQNWVSEVEAELDHVSSNQDLHDHTSPGGASPNPTSNGQSWESAIPLNSRQSPTRELQGQPGSVSGVLPSTVEDRASIKDMDETVEHSTEEPRNTIEDDIVPENRIEHESRHSSTAPYTIQSGERMAWRVIDGRPVPVVVGVDGEEYPVLVAPLLRLRLGVVPGSTAIRAQRTSPATRFFQSISTTTMSALQYRAEEERIQQALRYISTKSDVKYSEIAQLYRVNY</sequence>
<name>A0A6A5X0Z8_9PLEO</name>
<dbReference type="EMBL" id="ML977564">
    <property type="protein sequence ID" value="KAF2005115.1"/>
    <property type="molecule type" value="Genomic_DNA"/>
</dbReference>
<dbReference type="Proteomes" id="UP000799779">
    <property type="component" value="Unassembled WGS sequence"/>
</dbReference>
<feature type="compositionally biased region" description="Pro residues" evidence="1">
    <location>
        <begin position="196"/>
        <end position="205"/>
    </location>
</feature>
<gene>
    <name evidence="2" type="ORF">P154DRAFT_571330</name>
</gene>
<evidence type="ECO:0000313" key="2">
    <source>
        <dbReference type="EMBL" id="KAF2005115.1"/>
    </source>
</evidence>
<keyword evidence="3" id="KW-1185">Reference proteome</keyword>
<evidence type="ECO:0000313" key="3">
    <source>
        <dbReference type="Proteomes" id="UP000799779"/>
    </source>
</evidence>
<feature type="compositionally biased region" description="Polar residues" evidence="1">
    <location>
        <begin position="373"/>
        <end position="404"/>
    </location>
</feature>
<feature type="compositionally biased region" description="Polar residues" evidence="1">
    <location>
        <begin position="131"/>
        <end position="175"/>
    </location>
</feature>
<feature type="compositionally biased region" description="Basic and acidic residues" evidence="1">
    <location>
        <begin position="413"/>
        <end position="453"/>
    </location>
</feature>
<dbReference type="AlphaFoldDB" id="A0A6A5X0Z8"/>
<protein>
    <submittedName>
        <fullName evidence="2">Uncharacterized protein</fullName>
    </submittedName>
</protein>